<proteinExistence type="predicted"/>
<evidence type="ECO:0000313" key="1">
    <source>
        <dbReference type="EMBL" id="KAF5762608.1"/>
    </source>
</evidence>
<name>A0A9K3DYG0_HELAN</name>
<dbReference type="Gramene" id="mRNA:HanXRQr2_Chr15g0670991">
    <property type="protein sequence ID" value="CDS:HanXRQr2_Chr15g0670991.1"/>
    <property type="gene ID" value="HanXRQr2_Chr15g0670991"/>
</dbReference>
<sequence length="64" mass="6849">MSSSQIVLTAATQFNSIIALHKPQMTDSAIFTTLAIDFRIIASAGGVEATTLFFFFFGKAIAAF</sequence>
<dbReference type="Proteomes" id="UP000215914">
    <property type="component" value="Unassembled WGS sequence"/>
</dbReference>
<dbReference type="EMBL" id="MNCJ02000330">
    <property type="protein sequence ID" value="KAF5762608.1"/>
    <property type="molecule type" value="Genomic_DNA"/>
</dbReference>
<comment type="caution">
    <text evidence="1">The sequence shown here is derived from an EMBL/GenBank/DDBJ whole genome shotgun (WGS) entry which is preliminary data.</text>
</comment>
<keyword evidence="2" id="KW-1185">Reference proteome</keyword>
<dbReference type="AlphaFoldDB" id="A0A9K3DYG0"/>
<gene>
    <name evidence="1" type="ORF">HanXRQr2_Chr15g0670991</name>
</gene>
<reference evidence="1" key="1">
    <citation type="journal article" date="2017" name="Nature">
        <title>The sunflower genome provides insights into oil metabolism, flowering and Asterid evolution.</title>
        <authorList>
            <person name="Badouin H."/>
            <person name="Gouzy J."/>
            <person name="Grassa C.J."/>
            <person name="Murat F."/>
            <person name="Staton S.E."/>
            <person name="Cottret L."/>
            <person name="Lelandais-Briere C."/>
            <person name="Owens G.L."/>
            <person name="Carrere S."/>
            <person name="Mayjonade B."/>
            <person name="Legrand L."/>
            <person name="Gill N."/>
            <person name="Kane N.C."/>
            <person name="Bowers J.E."/>
            <person name="Hubner S."/>
            <person name="Bellec A."/>
            <person name="Berard A."/>
            <person name="Berges H."/>
            <person name="Blanchet N."/>
            <person name="Boniface M.C."/>
            <person name="Brunel D."/>
            <person name="Catrice O."/>
            <person name="Chaidir N."/>
            <person name="Claudel C."/>
            <person name="Donnadieu C."/>
            <person name="Faraut T."/>
            <person name="Fievet G."/>
            <person name="Helmstetter N."/>
            <person name="King M."/>
            <person name="Knapp S.J."/>
            <person name="Lai Z."/>
            <person name="Le Paslier M.C."/>
            <person name="Lippi Y."/>
            <person name="Lorenzon L."/>
            <person name="Mandel J.R."/>
            <person name="Marage G."/>
            <person name="Marchand G."/>
            <person name="Marquand E."/>
            <person name="Bret-Mestries E."/>
            <person name="Morien E."/>
            <person name="Nambeesan S."/>
            <person name="Nguyen T."/>
            <person name="Pegot-Espagnet P."/>
            <person name="Pouilly N."/>
            <person name="Raftis F."/>
            <person name="Sallet E."/>
            <person name="Schiex T."/>
            <person name="Thomas J."/>
            <person name="Vandecasteele C."/>
            <person name="Vares D."/>
            <person name="Vear F."/>
            <person name="Vautrin S."/>
            <person name="Crespi M."/>
            <person name="Mangin B."/>
            <person name="Burke J.M."/>
            <person name="Salse J."/>
            <person name="Munos S."/>
            <person name="Vincourt P."/>
            <person name="Rieseberg L.H."/>
            <person name="Langlade N.B."/>
        </authorList>
    </citation>
    <scope>NUCLEOTIDE SEQUENCE</scope>
    <source>
        <tissue evidence="1">Leaves</tissue>
    </source>
</reference>
<reference evidence="1" key="2">
    <citation type="submission" date="2020-06" db="EMBL/GenBank/DDBJ databases">
        <title>Helianthus annuus Genome sequencing and assembly Release 2.</title>
        <authorList>
            <person name="Gouzy J."/>
            <person name="Langlade N."/>
            <person name="Munos S."/>
        </authorList>
    </citation>
    <scope>NUCLEOTIDE SEQUENCE</scope>
    <source>
        <tissue evidence="1">Leaves</tissue>
    </source>
</reference>
<protein>
    <submittedName>
        <fullName evidence="1">Uncharacterized protein</fullName>
    </submittedName>
</protein>
<organism evidence="1 2">
    <name type="scientific">Helianthus annuus</name>
    <name type="common">Common sunflower</name>
    <dbReference type="NCBI Taxonomy" id="4232"/>
    <lineage>
        <taxon>Eukaryota</taxon>
        <taxon>Viridiplantae</taxon>
        <taxon>Streptophyta</taxon>
        <taxon>Embryophyta</taxon>
        <taxon>Tracheophyta</taxon>
        <taxon>Spermatophyta</taxon>
        <taxon>Magnoliopsida</taxon>
        <taxon>eudicotyledons</taxon>
        <taxon>Gunneridae</taxon>
        <taxon>Pentapetalae</taxon>
        <taxon>asterids</taxon>
        <taxon>campanulids</taxon>
        <taxon>Asterales</taxon>
        <taxon>Asteraceae</taxon>
        <taxon>Asteroideae</taxon>
        <taxon>Heliantheae alliance</taxon>
        <taxon>Heliantheae</taxon>
        <taxon>Helianthus</taxon>
    </lineage>
</organism>
<evidence type="ECO:0000313" key="2">
    <source>
        <dbReference type="Proteomes" id="UP000215914"/>
    </source>
</evidence>
<accession>A0A9K3DYG0</accession>